<dbReference type="AlphaFoldDB" id="A0A1H8TA03"/>
<protein>
    <submittedName>
        <fullName evidence="3">Transcriptional antiterminator, BglG family</fullName>
    </submittedName>
</protein>
<dbReference type="STRING" id="872970.SAMN04488134_11548"/>
<dbReference type="InterPro" id="IPR036650">
    <property type="entry name" value="CAT_RNA-bd_dom_sf"/>
</dbReference>
<dbReference type="SMART" id="SM01061">
    <property type="entry name" value="CAT_RBD"/>
    <property type="match status" value="1"/>
</dbReference>
<dbReference type="InterPro" id="IPR050661">
    <property type="entry name" value="BglG_antiterminators"/>
</dbReference>
<dbReference type="InterPro" id="IPR004341">
    <property type="entry name" value="CAT_RNA-bd_dom"/>
</dbReference>
<name>A0A1H8TA03_9BACI</name>
<dbReference type="RefSeq" id="WP_177178327.1">
    <property type="nucleotide sequence ID" value="NZ_FODJ01000015.1"/>
</dbReference>
<evidence type="ECO:0000313" key="4">
    <source>
        <dbReference type="Proteomes" id="UP000199300"/>
    </source>
</evidence>
<dbReference type="Gene3D" id="2.30.24.10">
    <property type="entry name" value="CAT RNA-binding domain"/>
    <property type="match status" value="1"/>
</dbReference>
<reference evidence="3 4" key="1">
    <citation type="submission" date="2016-10" db="EMBL/GenBank/DDBJ databases">
        <authorList>
            <person name="de Groot N.N."/>
        </authorList>
    </citation>
    <scope>NUCLEOTIDE SEQUENCE [LARGE SCALE GENOMIC DNA]</scope>
    <source>
        <strain evidence="3 4">CGMCC 1.10434</strain>
    </source>
</reference>
<proteinExistence type="predicted"/>
<dbReference type="SUPFAM" id="SSF50151">
    <property type="entry name" value="SacY-like RNA-binding domain"/>
    <property type="match status" value="1"/>
</dbReference>
<feature type="domain" description="PRD" evidence="2">
    <location>
        <begin position="64"/>
        <end position="169"/>
    </location>
</feature>
<dbReference type="GO" id="GO:0003723">
    <property type="term" value="F:RNA binding"/>
    <property type="evidence" value="ECO:0007669"/>
    <property type="project" value="InterPro"/>
</dbReference>
<dbReference type="InterPro" id="IPR011608">
    <property type="entry name" value="PRD"/>
</dbReference>
<sequence>MKLYQVLNNNVVTSLVDGKEIIIIGTGIGFKKKQNDEIDESKIQNKFYPANNTLAQQTIQQMEDVPEEIIDIVVKIVKKAEQDIGRELNNGIYFTLVDHISFALERHRKKQEIKNVLLWDIKRLYKKEFEIGKYGVQLLNETYDVQLTEEEAAFIAVHVMNAEFNVGIDMMESMTRIINEVVKIIEYYFKIELDKDSLFYLRLVNHLKFFAQRVLNGTPYSDKENILLDVIRSNYVEPFACSCQIKAFMLEKYDCKLTEEELVYLTIHIQRLIDTNN</sequence>
<dbReference type="NCBIfam" id="NF046042">
    <property type="entry name" value="LicT"/>
    <property type="match status" value="1"/>
</dbReference>
<dbReference type="Pfam" id="PF03123">
    <property type="entry name" value="CAT_RBD"/>
    <property type="match status" value="1"/>
</dbReference>
<dbReference type="PROSITE" id="PS51372">
    <property type="entry name" value="PRD_2"/>
    <property type="match status" value="2"/>
</dbReference>
<keyword evidence="1" id="KW-0677">Repeat</keyword>
<feature type="domain" description="PRD" evidence="2">
    <location>
        <begin position="170"/>
        <end position="277"/>
    </location>
</feature>
<gene>
    <name evidence="3" type="ORF">SAMN04488134_11548</name>
</gene>
<dbReference type="PANTHER" id="PTHR30185:SF15">
    <property type="entry name" value="CRYPTIC BETA-GLUCOSIDE BGL OPERON ANTITERMINATOR"/>
    <property type="match status" value="1"/>
</dbReference>
<dbReference type="Pfam" id="PF00874">
    <property type="entry name" value="PRD"/>
    <property type="match status" value="2"/>
</dbReference>
<accession>A0A1H8TA03</accession>
<evidence type="ECO:0000313" key="3">
    <source>
        <dbReference type="EMBL" id="SEO87979.1"/>
    </source>
</evidence>
<dbReference type="GO" id="GO:0006355">
    <property type="term" value="P:regulation of DNA-templated transcription"/>
    <property type="evidence" value="ECO:0007669"/>
    <property type="project" value="InterPro"/>
</dbReference>
<dbReference type="SUPFAM" id="SSF63520">
    <property type="entry name" value="PTS-regulatory domain, PRD"/>
    <property type="match status" value="2"/>
</dbReference>
<organism evidence="3 4">
    <name type="scientific">Amphibacillus marinus</name>
    <dbReference type="NCBI Taxonomy" id="872970"/>
    <lineage>
        <taxon>Bacteria</taxon>
        <taxon>Bacillati</taxon>
        <taxon>Bacillota</taxon>
        <taxon>Bacilli</taxon>
        <taxon>Bacillales</taxon>
        <taxon>Bacillaceae</taxon>
        <taxon>Amphibacillus</taxon>
    </lineage>
</organism>
<dbReference type="Gene3D" id="1.10.1790.10">
    <property type="entry name" value="PRD domain"/>
    <property type="match status" value="2"/>
</dbReference>
<evidence type="ECO:0000256" key="1">
    <source>
        <dbReference type="ARBA" id="ARBA00022737"/>
    </source>
</evidence>
<keyword evidence="4" id="KW-1185">Reference proteome</keyword>
<dbReference type="PANTHER" id="PTHR30185">
    <property type="entry name" value="CRYPTIC BETA-GLUCOSIDE BGL OPERON ANTITERMINATOR"/>
    <property type="match status" value="1"/>
</dbReference>
<evidence type="ECO:0000259" key="2">
    <source>
        <dbReference type="PROSITE" id="PS51372"/>
    </source>
</evidence>
<dbReference type="Proteomes" id="UP000199300">
    <property type="component" value="Unassembled WGS sequence"/>
</dbReference>
<dbReference type="EMBL" id="FODJ01000015">
    <property type="protein sequence ID" value="SEO87979.1"/>
    <property type="molecule type" value="Genomic_DNA"/>
</dbReference>
<dbReference type="InterPro" id="IPR036634">
    <property type="entry name" value="PRD_sf"/>
</dbReference>